<dbReference type="EMBL" id="CP012332">
    <property type="protein sequence ID" value="AKU91042.1"/>
    <property type="molecule type" value="Genomic_DNA"/>
</dbReference>
<evidence type="ECO:0008006" key="3">
    <source>
        <dbReference type="Google" id="ProtNLM"/>
    </source>
</evidence>
<evidence type="ECO:0000313" key="2">
    <source>
        <dbReference type="Proteomes" id="UP000055590"/>
    </source>
</evidence>
<gene>
    <name evidence="1" type="ORF">AKJ08_1429</name>
</gene>
<keyword evidence="2" id="KW-1185">Reference proteome</keyword>
<evidence type="ECO:0000313" key="1">
    <source>
        <dbReference type="EMBL" id="AKU91042.1"/>
    </source>
</evidence>
<reference evidence="1 2" key="1">
    <citation type="submission" date="2015-08" db="EMBL/GenBank/DDBJ databases">
        <authorList>
            <person name="Babu N.S."/>
            <person name="Beckwith C.J."/>
            <person name="Beseler K.G."/>
            <person name="Brison A."/>
            <person name="Carone J.V."/>
            <person name="Caskin T.P."/>
            <person name="Diamond M."/>
            <person name="Durham M.E."/>
            <person name="Foxe J.M."/>
            <person name="Go M."/>
            <person name="Henderson B.A."/>
            <person name="Jones I.B."/>
            <person name="McGettigan J.A."/>
            <person name="Micheletti S.J."/>
            <person name="Nasrallah M.E."/>
            <person name="Ortiz D."/>
            <person name="Piller C.R."/>
            <person name="Privatt S.R."/>
            <person name="Schneider S.L."/>
            <person name="Sharp S."/>
            <person name="Smith T.C."/>
            <person name="Stanton J.D."/>
            <person name="Ullery H.E."/>
            <person name="Wilson R.J."/>
            <person name="Serrano M.G."/>
            <person name="Buck G."/>
            <person name="Lee V."/>
            <person name="Wang Y."/>
            <person name="Carvalho R."/>
            <person name="Voegtly L."/>
            <person name="Shi R."/>
            <person name="Duckworth R."/>
            <person name="Johnson A."/>
            <person name="Loviza R."/>
            <person name="Walstead R."/>
            <person name="Shah Z."/>
            <person name="Kiflezghi M."/>
            <person name="Wade K."/>
            <person name="Ball S.L."/>
            <person name="Bradley K.W."/>
            <person name="Asai D.J."/>
            <person name="Bowman C.A."/>
            <person name="Russell D.A."/>
            <person name="Pope W.H."/>
            <person name="Jacobs-Sera D."/>
            <person name="Hendrix R.W."/>
            <person name="Hatfull G.F."/>
        </authorList>
    </citation>
    <scope>NUCLEOTIDE SEQUENCE [LARGE SCALE GENOMIC DNA]</scope>
    <source>
        <strain evidence="1 2">DSM 27710</strain>
    </source>
</reference>
<dbReference type="PROSITE" id="PS51257">
    <property type="entry name" value="PROKAR_LIPOPROTEIN"/>
    <property type="match status" value="1"/>
</dbReference>
<proteinExistence type="predicted"/>
<dbReference type="Proteomes" id="UP000055590">
    <property type="component" value="Chromosome"/>
</dbReference>
<organism evidence="1 2">
    <name type="scientific">Vulgatibacter incomptus</name>
    <dbReference type="NCBI Taxonomy" id="1391653"/>
    <lineage>
        <taxon>Bacteria</taxon>
        <taxon>Pseudomonadati</taxon>
        <taxon>Myxococcota</taxon>
        <taxon>Myxococcia</taxon>
        <taxon>Myxococcales</taxon>
        <taxon>Cystobacterineae</taxon>
        <taxon>Vulgatibacteraceae</taxon>
        <taxon>Vulgatibacter</taxon>
    </lineage>
</organism>
<dbReference type="AlphaFoldDB" id="A0A0K1PC14"/>
<accession>A0A0K1PC14</accession>
<dbReference type="RefSeq" id="WP_157370538.1">
    <property type="nucleotide sequence ID" value="NZ_CP012332.1"/>
</dbReference>
<protein>
    <recommendedName>
        <fullName evidence="3">Lipoprotein</fullName>
    </recommendedName>
</protein>
<dbReference type="STRING" id="1391653.AKJ08_1429"/>
<dbReference type="KEGG" id="vin:AKJ08_1429"/>
<name>A0A0K1PC14_9BACT</name>
<sequence length="95" mass="10134">MGAGRVVAVARLCISLLLCVLVSGACGEVLLEGGERRKPKPPCDEGFELDPDNGECVPKVCRSDDDCKKDLRCDPIEGKCVLARCLLAPTACDEK</sequence>